<comment type="catalytic activity">
    <reaction evidence="1 10 12">
        <text>Hydrolyzes single-stranded DNA or mismatched double-stranded DNA and polynucleotides, releasing free uracil.</text>
        <dbReference type="EC" id="3.2.2.27"/>
    </reaction>
</comment>
<accession>A0ABT4PI18</accession>
<evidence type="ECO:0000256" key="3">
    <source>
        <dbReference type="ARBA" id="ARBA00008184"/>
    </source>
</evidence>
<evidence type="ECO:0000256" key="2">
    <source>
        <dbReference type="ARBA" id="ARBA00002631"/>
    </source>
</evidence>
<dbReference type="InterPro" id="IPR018085">
    <property type="entry name" value="Ura-DNA_Glyclase_AS"/>
</dbReference>
<evidence type="ECO:0000256" key="1">
    <source>
        <dbReference type="ARBA" id="ARBA00001400"/>
    </source>
</evidence>
<dbReference type="NCBIfam" id="NF003591">
    <property type="entry name" value="PRK05254.1-4"/>
    <property type="match status" value="1"/>
</dbReference>
<dbReference type="HAMAP" id="MF_00148">
    <property type="entry name" value="UDG"/>
    <property type="match status" value="1"/>
</dbReference>
<dbReference type="NCBIfam" id="TIGR00628">
    <property type="entry name" value="ung"/>
    <property type="match status" value="1"/>
</dbReference>
<organism evidence="14 15">
    <name type="scientific">Phocaeicola acetigenes</name>
    <dbReference type="NCBI Taxonomy" id="3016083"/>
    <lineage>
        <taxon>Bacteria</taxon>
        <taxon>Pseudomonadati</taxon>
        <taxon>Bacteroidota</taxon>
        <taxon>Bacteroidia</taxon>
        <taxon>Bacteroidales</taxon>
        <taxon>Bacteroidaceae</taxon>
        <taxon>Phocaeicola</taxon>
    </lineage>
</organism>
<evidence type="ECO:0000259" key="13">
    <source>
        <dbReference type="SMART" id="SM00986"/>
    </source>
</evidence>
<evidence type="ECO:0000256" key="7">
    <source>
        <dbReference type="ARBA" id="ARBA00022763"/>
    </source>
</evidence>
<comment type="subcellular location">
    <subcellularLocation>
        <location evidence="10">Cytoplasm</location>
    </subcellularLocation>
</comment>
<keyword evidence="15" id="KW-1185">Reference proteome</keyword>
<evidence type="ECO:0000256" key="4">
    <source>
        <dbReference type="ARBA" id="ARBA00012030"/>
    </source>
</evidence>
<dbReference type="Gene3D" id="3.40.470.10">
    <property type="entry name" value="Uracil-DNA glycosylase-like domain"/>
    <property type="match status" value="1"/>
</dbReference>
<dbReference type="EMBL" id="JAPZVM010000005">
    <property type="protein sequence ID" value="MCZ8372706.1"/>
    <property type="molecule type" value="Genomic_DNA"/>
</dbReference>
<dbReference type="EC" id="3.2.2.27" evidence="4 10"/>
<name>A0ABT4PI18_9BACT</name>
<dbReference type="SMART" id="SM00986">
    <property type="entry name" value="UDG"/>
    <property type="match status" value="1"/>
</dbReference>
<dbReference type="PROSITE" id="PS00130">
    <property type="entry name" value="U_DNA_GLYCOSYLASE"/>
    <property type="match status" value="1"/>
</dbReference>
<dbReference type="InterPro" id="IPR036895">
    <property type="entry name" value="Uracil-DNA_glycosylase-like_sf"/>
</dbReference>
<dbReference type="InterPro" id="IPR005122">
    <property type="entry name" value="Uracil-DNA_glycosylase-like"/>
</dbReference>
<dbReference type="NCBIfam" id="NF003592">
    <property type="entry name" value="PRK05254.1-5"/>
    <property type="match status" value="1"/>
</dbReference>
<keyword evidence="6 10" id="KW-0963">Cytoplasm</keyword>
<evidence type="ECO:0000256" key="6">
    <source>
        <dbReference type="ARBA" id="ARBA00022490"/>
    </source>
</evidence>
<sequence length="220" mass="25344">MKIAIEESWEKALHEEFDKAYFINLISFVEEEYSKFHILPQKEDLFNAFNHCPFENVKVVILGQDPYPTPGQACGLAFSVPSITPQPPSLRNIFKELEKDLNKTAPVSGCLDKWANQGVFLLNSILTVRSGHPQSHRKKGWETFTDATIKKLSEQREHLVFMLWGKYAQSKAKLIDKHTHLILTASHPSPRSAHRSFFGCRHFSQTNEYLKSHHLAEIDW</sequence>
<keyword evidence="9 10" id="KW-0234">DNA repair</keyword>
<feature type="domain" description="Uracil-DNA glycosylase-like" evidence="13">
    <location>
        <begin position="50"/>
        <end position="210"/>
    </location>
</feature>
<dbReference type="NCBIfam" id="NF003588">
    <property type="entry name" value="PRK05254.1-1"/>
    <property type="match status" value="1"/>
</dbReference>
<keyword evidence="7 10" id="KW-0227">DNA damage</keyword>
<dbReference type="NCBIfam" id="NF003589">
    <property type="entry name" value="PRK05254.1-2"/>
    <property type="match status" value="1"/>
</dbReference>
<feature type="active site" description="Proton acceptor" evidence="10 11">
    <location>
        <position position="65"/>
    </location>
</feature>
<reference evidence="14" key="1">
    <citation type="submission" date="2022-12" db="EMBL/GenBank/DDBJ databases">
        <title>Phocaeicola acetigenes sp. nov., isolated feces from a healthy human.</title>
        <authorList>
            <person name="Do H."/>
            <person name="Ha Y.B."/>
            <person name="Kim J.-S."/>
            <person name="Suh M.K."/>
            <person name="Kim H.S."/>
            <person name="Lee J.-S."/>
        </authorList>
    </citation>
    <scope>NUCLEOTIDE SEQUENCE</scope>
    <source>
        <strain evidence="14">KGMB11183</strain>
    </source>
</reference>
<evidence type="ECO:0000256" key="5">
    <source>
        <dbReference type="ARBA" id="ARBA00018429"/>
    </source>
</evidence>
<evidence type="ECO:0000256" key="9">
    <source>
        <dbReference type="ARBA" id="ARBA00023204"/>
    </source>
</evidence>
<protein>
    <recommendedName>
        <fullName evidence="5 10">Uracil-DNA glycosylase</fullName>
        <shortName evidence="10">UDG</shortName>
        <ecNumber evidence="4 10">3.2.2.27</ecNumber>
    </recommendedName>
</protein>
<evidence type="ECO:0000256" key="12">
    <source>
        <dbReference type="RuleBase" id="RU003780"/>
    </source>
</evidence>
<dbReference type="RefSeq" id="WP_269877887.1">
    <property type="nucleotide sequence ID" value="NZ_JAPZVM010000005.1"/>
</dbReference>
<comment type="function">
    <text evidence="2 10 12">Excises uracil residues from the DNA which can arise as a result of misincorporation of dUMP residues by DNA polymerase or due to deamination of cytosine.</text>
</comment>
<evidence type="ECO:0000256" key="8">
    <source>
        <dbReference type="ARBA" id="ARBA00022801"/>
    </source>
</evidence>
<dbReference type="PANTHER" id="PTHR11264">
    <property type="entry name" value="URACIL-DNA GLYCOSYLASE"/>
    <property type="match status" value="1"/>
</dbReference>
<dbReference type="CDD" id="cd10027">
    <property type="entry name" value="UDG-F1-like"/>
    <property type="match status" value="1"/>
</dbReference>
<dbReference type="InterPro" id="IPR002043">
    <property type="entry name" value="UDG_fam1"/>
</dbReference>
<gene>
    <name evidence="10 14" type="primary">ung</name>
    <name evidence="14" type="ORF">O6P32_08300</name>
</gene>
<dbReference type="Pfam" id="PF03167">
    <property type="entry name" value="UDG"/>
    <property type="match status" value="1"/>
</dbReference>
<evidence type="ECO:0000313" key="15">
    <source>
        <dbReference type="Proteomes" id="UP001141933"/>
    </source>
</evidence>
<keyword evidence="14" id="KW-0326">Glycosidase</keyword>
<evidence type="ECO:0000313" key="14">
    <source>
        <dbReference type="EMBL" id="MCZ8372706.1"/>
    </source>
</evidence>
<dbReference type="SMART" id="SM00987">
    <property type="entry name" value="UreE_C"/>
    <property type="match status" value="1"/>
</dbReference>
<dbReference type="SUPFAM" id="SSF52141">
    <property type="entry name" value="Uracil-DNA glycosylase-like"/>
    <property type="match status" value="1"/>
</dbReference>
<keyword evidence="8 10" id="KW-0378">Hydrolase</keyword>
<dbReference type="GO" id="GO:0004844">
    <property type="term" value="F:uracil DNA N-glycosylase activity"/>
    <property type="evidence" value="ECO:0007669"/>
    <property type="project" value="UniProtKB-EC"/>
</dbReference>
<proteinExistence type="inferred from homology"/>
<dbReference type="PANTHER" id="PTHR11264:SF0">
    <property type="entry name" value="URACIL-DNA GLYCOSYLASE"/>
    <property type="match status" value="1"/>
</dbReference>
<evidence type="ECO:0000256" key="11">
    <source>
        <dbReference type="PROSITE-ProRule" id="PRU10072"/>
    </source>
</evidence>
<evidence type="ECO:0000256" key="10">
    <source>
        <dbReference type="HAMAP-Rule" id="MF_00148"/>
    </source>
</evidence>
<comment type="similarity">
    <text evidence="3 10 12">Belongs to the uracil-DNA glycosylase (UDG) superfamily. UNG family.</text>
</comment>
<dbReference type="Proteomes" id="UP001141933">
    <property type="component" value="Unassembled WGS sequence"/>
</dbReference>
<comment type="caution">
    <text evidence="14">The sequence shown here is derived from an EMBL/GenBank/DDBJ whole genome shotgun (WGS) entry which is preliminary data.</text>
</comment>